<evidence type="ECO:0000313" key="2">
    <source>
        <dbReference type="Proteomes" id="UP000613002"/>
    </source>
</evidence>
<dbReference type="Proteomes" id="UP000613002">
    <property type="component" value="Unassembled WGS sequence"/>
</dbReference>
<proteinExistence type="predicted"/>
<sequence length="76" mass="8919">MVPIVSTYANKKRVIILLIDSLMYPPLEKAVKEGDPLHSNFSWKTNPYTSYPEFDRQNSFLNRMEHWSMSTNNRGI</sequence>
<accession>A0AA89NJI3</accession>
<gene>
    <name evidence="1" type="ORF">HNR78_001494</name>
</gene>
<evidence type="ECO:0000313" key="1">
    <source>
        <dbReference type="EMBL" id="MBB3868611.1"/>
    </source>
</evidence>
<name>A0AA89NJI3_9BACL</name>
<reference evidence="1 2" key="1">
    <citation type="submission" date="2020-08" db="EMBL/GenBank/DDBJ databases">
        <title>Genomic Encyclopedia of Type Strains, Phase IV (KMG-IV): sequencing the most valuable type-strain genomes for metagenomic binning, comparative biology and taxonomic classification.</title>
        <authorList>
            <person name="Goeker M."/>
        </authorList>
    </citation>
    <scope>NUCLEOTIDE SEQUENCE [LARGE SCALE GENOMIC DNA]</scope>
    <source>
        <strain evidence="1 2">DSM 14590</strain>
    </source>
</reference>
<organism evidence="1 2">
    <name type="scientific">Parageobacillus toebii NBRC 107807</name>
    <dbReference type="NCBI Taxonomy" id="1223503"/>
    <lineage>
        <taxon>Bacteria</taxon>
        <taxon>Bacillati</taxon>
        <taxon>Bacillota</taxon>
        <taxon>Bacilli</taxon>
        <taxon>Bacillales</taxon>
        <taxon>Anoxybacillaceae</taxon>
        <taxon>Parageobacillus</taxon>
    </lineage>
</organism>
<protein>
    <submittedName>
        <fullName evidence="1">Uncharacterized protein</fullName>
    </submittedName>
</protein>
<comment type="caution">
    <text evidence="1">The sequence shown here is derived from an EMBL/GenBank/DDBJ whole genome shotgun (WGS) entry which is preliminary data.</text>
</comment>
<keyword evidence="2" id="KW-1185">Reference proteome</keyword>
<dbReference type="EMBL" id="JACICZ010000004">
    <property type="protein sequence ID" value="MBB3868611.1"/>
    <property type="molecule type" value="Genomic_DNA"/>
</dbReference>
<dbReference type="AlphaFoldDB" id="A0AA89NJI3"/>